<evidence type="ECO:0000256" key="4">
    <source>
        <dbReference type="ARBA" id="ARBA00022777"/>
    </source>
</evidence>
<dbReference type="InterPro" id="IPR056747">
    <property type="entry name" value="VPS13-like_M"/>
</dbReference>
<evidence type="ECO:0000256" key="1">
    <source>
        <dbReference type="ARBA" id="ARBA00022527"/>
    </source>
</evidence>
<dbReference type="InterPro" id="IPR011009">
    <property type="entry name" value="Kinase-like_dom_sf"/>
</dbReference>
<evidence type="ECO:0000259" key="8">
    <source>
        <dbReference type="PROSITE" id="PS50011"/>
    </source>
</evidence>
<evidence type="ECO:0000313" key="9">
    <source>
        <dbReference type="EMBL" id="CAD7433829.1"/>
    </source>
</evidence>
<gene>
    <name evidence="9" type="ORF">TMSB3V08_LOCUS10493</name>
</gene>
<name>A0A7R9EGZ6_9NEOP</name>
<dbReference type="GO" id="GO:0005524">
    <property type="term" value="F:ATP binding"/>
    <property type="evidence" value="ECO:0007669"/>
    <property type="project" value="UniProtKB-UniRule"/>
</dbReference>
<dbReference type="SUPFAM" id="SSF56112">
    <property type="entry name" value="Protein kinase-like (PK-like)"/>
    <property type="match status" value="1"/>
</dbReference>
<feature type="region of interest" description="Disordered" evidence="7">
    <location>
        <begin position="117"/>
        <end position="159"/>
    </location>
</feature>
<evidence type="ECO:0000256" key="2">
    <source>
        <dbReference type="ARBA" id="ARBA00022679"/>
    </source>
</evidence>
<evidence type="ECO:0000256" key="7">
    <source>
        <dbReference type="SAM" id="MobiDB-lite"/>
    </source>
</evidence>
<evidence type="ECO:0000256" key="6">
    <source>
        <dbReference type="PROSITE-ProRule" id="PRU10141"/>
    </source>
</evidence>
<dbReference type="PANTHER" id="PTHR24058:SF17">
    <property type="entry name" value="HOMEODOMAIN INTERACTING PROTEIN KINASE, ISOFORM D"/>
    <property type="match status" value="1"/>
</dbReference>
<proteinExistence type="predicted"/>
<reference evidence="9" key="1">
    <citation type="submission" date="2020-11" db="EMBL/GenBank/DDBJ databases">
        <authorList>
            <person name="Tran Van P."/>
        </authorList>
    </citation>
    <scope>NUCLEOTIDE SEQUENCE</scope>
</reference>
<evidence type="ECO:0000256" key="5">
    <source>
        <dbReference type="ARBA" id="ARBA00022840"/>
    </source>
</evidence>
<dbReference type="EMBL" id="OB796830">
    <property type="protein sequence ID" value="CAD7433829.1"/>
    <property type="molecule type" value="Genomic_DNA"/>
</dbReference>
<feature type="binding site" evidence="6">
    <location>
        <position position="206"/>
    </location>
    <ligand>
        <name>ATP</name>
        <dbReference type="ChEBI" id="CHEBI:30616"/>
    </ligand>
</feature>
<dbReference type="AlphaFoldDB" id="A0A7R9EGZ6"/>
<dbReference type="PANTHER" id="PTHR24058">
    <property type="entry name" value="DUAL SPECIFICITY PROTEIN KINASE"/>
    <property type="match status" value="1"/>
</dbReference>
<keyword evidence="1" id="KW-0723">Serine/threonine-protein kinase</keyword>
<dbReference type="GO" id="GO:0004674">
    <property type="term" value="F:protein serine/threonine kinase activity"/>
    <property type="evidence" value="ECO:0007669"/>
    <property type="project" value="UniProtKB-KW"/>
</dbReference>
<dbReference type="Gene3D" id="1.10.510.10">
    <property type="entry name" value="Transferase(Phosphotransferase) domain 1"/>
    <property type="match status" value="1"/>
</dbReference>
<dbReference type="InterPro" id="IPR050494">
    <property type="entry name" value="Ser_Thr_dual-spec_kinase"/>
</dbReference>
<keyword evidence="3 6" id="KW-0547">Nucleotide-binding</keyword>
<organism evidence="9">
    <name type="scientific">Timema monikensis</name>
    <dbReference type="NCBI Taxonomy" id="170555"/>
    <lineage>
        <taxon>Eukaryota</taxon>
        <taxon>Metazoa</taxon>
        <taxon>Ecdysozoa</taxon>
        <taxon>Arthropoda</taxon>
        <taxon>Hexapoda</taxon>
        <taxon>Insecta</taxon>
        <taxon>Pterygota</taxon>
        <taxon>Neoptera</taxon>
        <taxon>Polyneoptera</taxon>
        <taxon>Phasmatodea</taxon>
        <taxon>Timematodea</taxon>
        <taxon>Timematoidea</taxon>
        <taxon>Timematidae</taxon>
        <taxon>Timema</taxon>
    </lineage>
</organism>
<feature type="region of interest" description="Disordered" evidence="7">
    <location>
        <begin position="555"/>
        <end position="614"/>
    </location>
</feature>
<feature type="domain" description="Protein kinase" evidence="8">
    <location>
        <begin position="177"/>
        <end position="493"/>
    </location>
</feature>
<dbReference type="PROSITE" id="PS50011">
    <property type="entry name" value="PROTEIN_KINASE_DOM"/>
    <property type="match status" value="1"/>
</dbReference>
<dbReference type="SMART" id="SM00220">
    <property type="entry name" value="S_TKc"/>
    <property type="match status" value="1"/>
</dbReference>
<keyword evidence="2" id="KW-0808">Transferase</keyword>
<dbReference type="PROSITE" id="PS00107">
    <property type="entry name" value="PROTEIN_KINASE_ATP"/>
    <property type="match status" value="1"/>
</dbReference>
<dbReference type="Pfam" id="PF25033">
    <property type="entry name" value="VPS13_M"/>
    <property type="match status" value="1"/>
</dbReference>
<feature type="compositionally biased region" description="Low complexity" evidence="7">
    <location>
        <begin position="130"/>
        <end position="158"/>
    </location>
</feature>
<dbReference type="GO" id="GO:0005634">
    <property type="term" value="C:nucleus"/>
    <property type="evidence" value="ECO:0007669"/>
    <property type="project" value="TreeGrafter"/>
</dbReference>
<dbReference type="InterPro" id="IPR017441">
    <property type="entry name" value="Protein_kinase_ATP_BS"/>
</dbReference>
<keyword evidence="5 6" id="KW-0067">ATP-binding</keyword>
<protein>
    <recommendedName>
        <fullName evidence="8">Protein kinase domain-containing protein</fullName>
    </recommendedName>
</protein>
<dbReference type="InterPro" id="IPR000719">
    <property type="entry name" value="Prot_kinase_dom"/>
</dbReference>
<accession>A0A7R9EGZ6</accession>
<dbReference type="Pfam" id="PF00069">
    <property type="entry name" value="Pkinase"/>
    <property type="match status" value="1"/>
</dbReference>
<feature type="compositionally biased region" description="Basic and acidic residues" evidence="7">
    <location>
        <begin position="555"/>
        <end position="594"/>
    </location>
</feature>
<evidence type="ECO:0000256" key="3">
    <source>
        <dbReference type="ARBA" id="ARBA00022741"/>
    </source>
</evidence>
<dbReference type="Gene3D" id="3.30.200.20">
    <property type="entry name" value="Phosphorylase Kinase, domain 1"/>
    <property type="match status" value="1"/>
</dbReference>
<keyword evidence="4" id="KW-0418">Kinase</keyword>
<sequence length="666" mass="74511">MKLESIAAERVRVMFIQSQHSNTSGGVALQHIHKKRRLEHQQQQVDYSNGDNLYALNAGGIVNNLNQTVVQRHVQRTLNTNNNVQNKSPNGGVPQQFIRASTIKLLDTYQRCGQKRKSCEQEGNGDSDPSGAAGSSTTTTTSHSKAAAGPAPQGSSSSDGDYQLVQHEVLYSMTTQYEVLEFLGRGTFGQVVKCWKKGTNEIVAIKILKNHPSYARQGQIEENADEFNFVRAYECFQHKNHTCLVFEMLEQNLYDFLKQNKFSPLPLKYIRPILQQVLTALLKLKSINPLTPRLCSKLADPSINPFTPRPCSKLADQSINPLTPRPCFKLADQSINPLTPSQLAILCSKLADQSINPLTPRLCSKLADQSINPLTPRLCSKLADQSINPLTPRLCSKLADPSINPLTPSQLAILCSKLADQSINPLIPRLKVNTHCLRVCVIDDCRDADVPLLELSLSQLFLEQELRGRSGRAKCVLASDYYNRVLSGWEPFIEPWRCEVSWEHGLSQALSKNRLQVVVTAQDILNLNITSTLVELYKNVKNNWTQDYYNLSTRDRSDNLSTRDRSDNLSTRDRSDNLSTRDRSDNLSTRDRSDNLSTRDNLTPRPCSKLADQSINPLTPRLCSKLADQSPVSRLPLTCFTLGFNSTSTRLLRSRGTPLSGEIRIE</sequence>
<dbReference type="GO" id="GO:0005737">
    <property type="term" value="C:cytoplasm"/>
    <property type="evidence" value="ECO:0007669"/>
    <property type="project" value="TreeGrafter"/>
</dbReference>
<dbReference type="GO" id="GO:0004713">
    <property type="term" value="F:protein tyrosine kinase activity"/>
    <property type="evidence" value="ECO:0007669"/>
    <property type="project" value="TreeGrafter"/>
</dbReference>